<evidence type="ECO:0008006" key="4">
    <source>
        <dbReference type="Google" id="ProtNLM"/>
    </source>
</evidence>
<keyword evidence="1" id="KW-0472">Membrane</keyword>
<evidence type="ECO:0000313" key="2">
    <source>
        <dbReference type="EMBL" id="QDT98512.1"/>
    </source>
</evidence>
<evidence type="ECO:0000313" key="3">
    <source>
        <dbReference type="Proteomes" id="UP000318704"/>
    </source>
</evidence>
<sequence>MSEEIEKIEKQLKTIAILYFIFAGFTFLMLLFLPLHYKMMSLVSTMEFPVREGEPDPAKMFAPMMDVMIYMYLAMGIIGIVFAGVTLFTGLFLFQKKNRLFCIIGAAISCLSFPLGTALGVWTLLILFDTKTKPLFEGSADLNEADFLS</sequence>
<feature type="transmembrane region" description="Helical" evidence="1">
    <location>
        <begin position="12"/>
        <end position="37"/>
    </location>
</feature>
<gene>
    <name evidence="2" type="ORF">V144x_40180</name>
</gene>
<dbReference type="KEGG" id="gaw:V144x_40180"/>
<dbReference type="RefSeq" id="WP_144987231.1">
    <property type="nucleotide sequence ID" value="NZ_CP037920.1"/>
</dbReference>
<proteinExistence type="predicted"/>
<keyword evidence="1" id="KW-0812">Transmembrane</keyword>
<organism evidence="2 3">
    <name type="scientific">Gimesia aquarii</name>
    <dbReference type="NCBI Taxonomy" id="2527964"/>
    <lineage>
        <taxon>Bacteria</taxon>
        <taxon>Pseudomonadati</taxon>
        <taxon>Planctomycetota</taxon>
        <taxon>Planctomycetia</taxon>
        <taxon>Planctomycetales</taxon>
        <taxon>Planctomycetaceae</taxon>
        <taxon>Gimesia</taxon>
    </lineage>
</organism>
<keyword evidence="1" id="KW-1133">Transmembrane helix</keyword>
<dbReference type="EMBL" id="CP037920">
    <property type="protein sequence ID" value="QDT98512.1"/>
    <property type="molecule type" value="Genomic_DNA"/>
</dbReference>
<evidence type="ECO:0000256" key="1">
    <source>
        <dbReference type="SAM" id="Phobius"/>
    </source>
</evidence>
<feature type="transmembrane region" description="Helical" evidence="1">
    <location>
        <begin position="101"/>
        <end position="128"/>
    </location>
</feature>
<protein>
    <recommendedName>
        <fullName evidence="4">DUF4064 domain-containing protein</fullName>
    </recommendedName>
</protein>
<dbReference type="AlphaFoldDB" id="A0A517VZT2"/>
<name>A0A517VZT2_9PLAN</name>
<reference evidence="2 3" key="1">
    <citation type="submission" date="2019-03" db="EMBL/GenBank/DDBJ databases">
        <title>Deep-cultivation of Planctomycetes and their phenomic and genomic characterization uncovers novel biology.</title>
        <authorList>
            <person name="Wiegand S."/>
            <person name="Jogler M."/>
            <person name="Boedeker C."/>
            <person name="Pinto D."/>
            <person name="Vollmers J."/>
            <person name="Rivas-Marin E."/>
            <person name="Kohn T."/>
            <person name="Peeters S.H."/>
            <person name="Heuer A."/>
            <person name="Rast P."/>
            <person name="Oberbeckmann S."/>
            <person name="Bunk B."/>
            <person name="Jeske O."/>
            <person name="Meyerdierks A."/>
            <person name="Storesund J.E."/>
            <person name="Kallscheuer N."/>
            <person name="Luecker S."/>
            <person name="Lage O.M."/>
            <person name="Pohl T."/>
            <person name="Merkel B.J."/>
            <person name="Hornburger P."/>
            <person name="Mueller R.-W."/>
            <person name="Bruemmer F."/>
            <person name="Labrenz M."/>
            <person name="Spormann A.M."/>
            <person name="Op den Camp H."/>
            <person name="Overmann J."/>
            <person name="Amann R."/>
            <person name="Jetten M.S.M."/>
            <person name="Mascher T."/>
            <person name="Medema M.H."/>
            <person name="Devos D.P."/>
            <person name="Kaster A.-K."/>
            <person name="Ovreas L."/>
            <person name="Rohde M."/>
            <person name="Galperin M.Y."/>
            <person name="Jogler C."/>
        </authorList>
    </citation>
    <scope>NUCLEOTIDE SEQUENCE [LARGE SCALE GENOMIC DNA]</scope>
    <source>
        <strain evidence="2 3">V144</strain>
    </source>
</reference>
<accession>A0A517VZT2</accession>
<feature type="transmembrane region" description="Helical" evidence="1">
    <location>
        <begin position="69"/>
        <end position="94"/>
    </location>
</feature>
<dbReference type="Proteomes" id="UP000318704">
    <property type="component" value="Chromosome"/>
</dbReference>